<dbReference type="PRINTS" id="PR00420">
    <property type="entry name" value="RNGMNOXGNASE"/>
</dbReference>
<dbReference type="PANTHER" id="PTHR13789">
    <property type="entry name" value="MONOOXYGENASE"/>
    <property type="match status" value="1"/>
</dbReference>
<proteinExistence type="predicted"/>
<dbReference type="PROSITE" id="PS51257">
    <property type="entry name" value="PROKAR_LIPOPROTEIN"/>
    <property type="match status" value="1"/>
</dbReference>
<keyword evidence="2 4" id="KW-0503">Monooxygenase</keyword>
<dbReference type="InterPro" id="IPR036188">
    <property type="entry name" value="FAD/NAD-bd_sf"/>
</dbReference>
<name>A0A2T2YNS3_9BACT</name>
<dbReference type="SUPFAM" id="SSF51905">
    <property type="entry name" value="FAD/NAD(P)-binding domain"/>
    <property type="match status" value="1"/>
</dbReference>
<evidence type="ECO:0000313" key="5">
    <source>
        <dbReference type="Proteomes" id="UP000240357"/>
    </source>
</evidence>
<evidence type="ECO:0000256" key="1">
    <source>
        <dbReference type="ARBA" id="ARBA00023002"/>
    </source>
</evidence>
<dbReference type="Pfam" id="PF01494">
    <property type="entry name" value="FAD_binding_3"/>
    <property type="match status" value="1"/>
</dbReference>
<organism evidence="4 5">
    <name type="scientific">Adhaeribacter arboris</name>
    <dbReference type="NCBI Taxonomy" id="2072846"/>
    <lineage>
        <taxon>Bacteria</taxon>
        <taxon>Pseudomonadati</taxon>
        <taxon>Bacteroidota</taxon>
        <taxon>Cytophagia</taxon>
        <taxon>Cytophagales</taxon>
        <taxon>Hymenobacteraceae</taxon>
        <taxon>Adhaeribacter</taxon>
    </lineage>
</organism>
<dbReference type="OrthoDB" id="9766816at2"/>
<protein>
    <submittedName>
        <fullName evidence="4">Monooxygenase</fullName>
    </submittedName>
</protein>
<evidence type="ECO:0000259" key="3">
    <source>
        <dbReference type="Pfam" id="PF01494"/>
    </source>
</evidence>
<keyword evidence="1" id="KW-0560">Oxidoreductase</keyword>
<dbReference type="Gene3D" id="3.50.50.60">
    <property type="entry name" value="FAD/NAD(P)-binding domain"/>
    <property type="match status" value="1"/>
</dbReference>
<dbReference type="NCBIfam" id="NF005243">
    <property type="entry name" value="PRK06753.1"/>
    <property type="match status" value="1"/>
</dbReference>
<comment type="caution">
    <text evidence="4">The sequence shown here is derived from an EMBL/GenBank/DDBJ whole genome shotgun (WGS) entry which is preliminary data.</text>
</comment>
<accession>A0A2T2YNS3</accession>
<dbReference type="PANTHER" id="PTHR13789:SF309">
    <property type="entry name" value="PUTATIVE (AFU_ORTHOLOGUE AFUA_6G14510)-RELATED"/>
    <property type="match status" value="1"/>
</dbReference>
<sequence>MKVVIIGGGIAGLTTAISLQQAGVSCAIYEAAPAIKPLGAGLTLAANAMKALAKLGLAEEVLAQGNVLTAFNILDEKGKIITQTNSSVFRAQYGADNIAIHRANLHQVLLSRIAPDTLYLNKQLVRLEKQNSGLLLHFSDGSTTKTDYLLAADGIHSAVRKIILPEATPRYAGYTCWRAVVDMPNVVQTEAIETWGQAGRFGMVPVAPNKIYYFACISAPQPDSAFKNFTVTDLVQQFKEYHRPIPEIWRQSHNEQLIWNDIYDLKPLPQLAFGTILLLGDAGHATTPNLGQGACQAIEDAVILANLWRNNNRVEDTFLQFEKMRLPRTHFVTTQSRRAGQIAQIQNPFTAKIRNLVLRALPARFLEKNLKKLLDVQF</sequence>
<keyword evidence="5" id="KW-1185">Reference proteome</keyword>
<feature type="domain" description="FAD-binding" evidence="3">
    <location>
        <begin position="2"/>
        <end position="306"/>
    </location>
</feature>
<dbReference type="GO" id="GO:0004497">
    <property type="term" value="F:monooxygenase activity"/>
    <property type="evidence" value="ECO:0007669"/>
    <property type="project" value="UniProtKB-KW"/>
</dbReference>
<reference evidence="4 5" key="1">
    <citation type="submission" date="2018-03" db="EMBL/GenBank/DDBJ databases">
        <title>Adhaeribacter sp. HMF7605 Genome sequencing and assembly.</title>
        <authorList>
            <person name="Kang H."/>
            <person name="Kang J."/>
            <person name="Cha I."/>
            <person name="Kim H."/>
            <person name="Joh K."/>
        </authorList>
    </citation>
    <scope>NUCLEOTIDE SEQUENCE [LARGE SCALE GENOMIC DNA]</scope>
    <source>
        <strain evidence="4 5">HMF7605</strain>
    </source>
</reference>
<dbReference type="AlphaFoldDB" id="A0A2T2YNS3"/>
<gene>
    <name evidence="4" type="ORF">AHMF7605_03940</name>
</gene>
<dbReference type="GO" id="GO:0071949">
    <property type="term" value="F:FAD binding"/>
    <property type="evidence" value="ECO:0007669"/>
    <property type="project" value="InterPro"/>
</dbReference>
<dbReference type="EMBL" id="PYFT01000001">
    <property type="protein sequence ID" value="PSR57163.1"/>
    <property type="molecule type" value="Genomic_DNA"/>
</dbReference>
<evidence type="ECO:0000256" key="2">
    <source>
        <dbReference type="ARBA" id="ARBA00023033"/>
    </source>
</evidence>
<dbReference type="InterPro" id="IPR050493">
    <property type="entry name" value="FAD-dep_Monooxygenase_BioMet"/>
</dbReference>
<evidence type="ECO:0000313" key="4">
    <source>
        <dbReference type="EMBL" id="PSR57163.1"/>
    </source>
</evidence>
<dbReference type="Proteomes" id="UP000240357">
    <property type="component" value="Unassembled WGS sequence"/>
</dbReference>
<dbReference type="InterPro" id="IPR002938">
    <property type="entry name" value="FAD-bd"/>
</dbReference>